<evidence type="ECO:0000256" key="4">
    <source>
        <dbReference type="ARBA" id="ARBA00022679"/>
    </source>
</evidence>
<dbReference type="Pfam" id="PF13671">
    <property type="entry name" value="AAA_33"/>
    <property type="match status" value="1"/>
</dbReference>
<evidence type="ECO:0000256" key="8">
    <source>
        <dbReference type="ARBA" id="ARBA00048090"/>
    </source>
</evidence>
<sequence>MGVSGSGKTTIGAKLAEALQCSFIDADDFHSKENKGKMRNGIPLTDQDRIPWLHSLRETLMKSMAKGTTVVLCCSALKHDYREILRSADPNYHPTDNVMIEMTTDNQNSGEFSGKKFEGGASKSRVLFVCLEAPEGVIEARLKKRMERGDHFMPASLLGTQLALLQIREGERVIEVDATANPDDIVESIMARLGELEEF</sequence>
<evidence type="ECO:0000256" key="7">
    <source>
        <dbReference type="ARBA" id="ARBA00022840"/>
    </source>
</evidence>
<dbReference type="NCBIfam" id="TIGR01313">
    <property type="entry name" value="therm_gnt_kin"/>
    <property type="match status" value="1"/>
</dbReference>
<keyword evidence="6 9" id="KW-0418">Kinase</keyword>
<dbReference type="GO" id="GO:0046316">
    <property type="term" value="F:gluconokinase activity"/>
    <property type="evidence" value="ECO:0000318"/>
    <property type="project" value="GO_Central"/>
</dbReference>
<keyword evidence="7 9" id="KW-0067">ATP-binding</keyword>
<comment type="catalytic activity">
    <reaction evidence="8 9">
        <text>D-gluconate + ATP = 6-phospho-D-gluconate + ADP + H(+)</text>
        <dbReference type="Rhea" id="RHEA:19433"/>
        <dbReference type="ChEBI" id="CHEBI:15378"/>
        <dbReference type="ChEBI" id="CHEBI:18391"/>
        <dbReference type="ChEBI" id="CHEBI:30616"/>
        <dbReference type="ChEBI" id="CHEBI:58759"/>
        <dbReference type="ChEBI" id="CHEBI:456216"/>
        <dbReference type="EC" id="2.7.1.12"/>
    </reaction>
</comment>
<protein>
    <recommendedName>
        <fullName evidence="3 9">Gluconokinase</fullName>
        <ecNumber evidence="3 9">2.7.1.12</ecNumber>
    </recommendedName>
</protein>
<dbReference type="PANTHER" id="PTHR43442">
    <property type="entry name" value="GLUCONOKINASE-RELATED"/>
    <property type="match status" value="1"/>
</dbReference>
<keyword evidence="4 9" id="KW-0808">Transferase</keyword>
<evidence type="ECO:0000256" key="9">
    <source>
        <dbReference type="RuleBase" id="RU363066"/>
    </source>
</evidence>
<accession>U5D2K2</accession>
<evidence type="ECO:0000256" key="2">
    <source>
        <dbReference type="ARBA" id="ARBA00008420"/>
    </source>
</evidence>
<evidence type="ECO:0000256" key="6">
    <source>
        <dbReference type="ARBA" id="ARBA00022777"/>
    </source>
</evidence>
<dbReference type="CDD" id="cd02021">
    <property type="entry name" value="GntK"/>
    <property type="match status" value="1"/>
</dbReference>
<evidence type="ECO:0000313" key="10">
    <source>
        <dbReference type="EMBL" id="ERN15627.1"/>
    </source>
</evidence>
<proteinExistence type="inferred from homology"/>
<gene>
    <name evidence="10" type="ORF">AMTR_s00048p00190550</name>
</gene>
<dbReference type="GO" id="GO:0005524">
    <property type="term" value="F:ATP binding"/>
    <property type="evidence" value="ECO:0007669"/>
    <property type="project" value="UniProtKB-KW"/>
</dbReference>
<dbReference type="STRING" id="13333.U5D2K2"/>
<evidence type="ECO:0000256" key="1">
    <source>
        <dbReference type="ARBA" id="ARBA00004875"/>
    </source>
</evidence>
<evidence type="ECO:0000256" key="5">
    <source>
        <dbReference type="ARBA" id="ARBA00022741"/>
    </source>
</evidence>
<dbReference type="PANTHER" id="PTHR43442:SF3">
    <property type="entry name" value="GLUCONOKINASE-RELATED"/>
    <property type="match status" value="1"/>
</dbReference>
<keyword evidence="5 9" id="KW-0547">Nucleotide-binding</keyword>
<dbReference type="GO" id="GO:0005975">
    <property type="term" value="P:carbohydrate metabolic process"/>
    <property type="evidence" value="ECO:0007669"/>
    <property type="project" value="InterPro"/>
</dbReference>
<dbReference type="Gene3D" id="3.40.50.300">
    <property type="entry name" value="P-loop containing nucleotide triphosphate hydrolases"/>
    <property type="match status" value="1"/>
</dbReference>
<dbReference type="Proteomes" id="UP000017836">
    <property type="component" value="Unassembled WGS sequence"/>
</dbReference>
<dbReference type="EC" id="2.7.1.12" evidence="3 9"/>
<dbReference type="HOGENOM" id="CLU_077168_4_0_1"/>
<evidence type="ECO:0000256" key="3">
    <source>
        <dbReference type="ARBA" id="ARBA00012054"/>
    </source>
</evidence>
<comment type="pathway">
    <text evidence="1 9">Carbohydrate acid metabolism; D-gluconate degradation.</text>
</comment>
<dbReference type="Gramene" id="ERN15627">
    <property type="protein sequence ID" value="ERN15627"/>
    <property type="gene ID" value="AMTR_s00048p00190550"/>
</dbReference>
<dbReference type="SUPFAM" id="SSF52540">
    <property type="entry name" value="P-loop containing nucleoside triphosphate hydrolases"/>
    <property type="match status" value="1"/>
</dbReference>
<dbReference type="AlphaFoldDB" id="U5D2K2"/>
<dbReference type="InterPro" id="IPR006001">
    <property type="entry name" value="Therm_gnt_kin"/>
</dbReference>
<dbReference type="UniPathway" id="UPA00792"/>
<dbReference type="InterPro" id="IPR027417">
    <property type="entry name" value="P-loop_NTPase"/>
</dbReference>
<name>U5D2K2_AMBTC</name>
<organism evidence="10 11">
    <name type="scientific">Amborella trichopoda</name>
    <dbReference type="NCBI Taxonomy" id="13333"/>
    <lineage>
        <taxon>Eukaryota</taxon>
        <taxon>Viridiplantae</taxon>
        <taxon>Streptophyta</taxon>
        <taxon>Embryophyta</taxon>
        <taxon>Tracheophyta</taxon>
        <taxon>Spermatophyta</taxon>
        <taxon>Magnoliopsida</taxon>
        <taxon>Amborellales</taxon>
        <taxon>Amborellaceae</taxon>
        <taxon>Amborella</taxon>
    </lineage>
</organism>
<dbReference type="eggNOG" id="KOG3354">
    <property type="taxonomic scope" value="Eukaryota"/>
</dbReference>
<keyword evidence="11" id="KW-1185">Reference proteome</keyword>
<dbReference type="EMBL" id="KI392502">
    <property type="protein sequence ID" value="ERN15627.1"/>
    <property type="molecule type" value="Genomic_DNA"/>
</dbReference>
<dbReference type="OMA" id="YEGDDYH"/>
<reference evidence="11" key="1">
    <citation type="journal article" date="2013" name="Science">
        <title>The Amborella genome and the evolution of flowering plants.</title>
        <authorList>
            <consortium name="Amborella Genome Project"/>
        </authorList>
    </citation>
    <scope>NUCLEOTIDE SEQUENCE [LARGE SCALE GENOMIC DNA]</scope>
</reference>
<evidence type="ECO:0000313" key="11">
    <source>
        <dbReference type="Proteomes" id="UP000017836"/>
    </source>
</evidence>
<comment type="similarity">
    <text evidence="2 9">Belongs to the gluconokinase GntK/GntV family.</text>
</comment>